<dbReference type="OrthoDB" id="9784365at2"/>
<organism evidence="13 14">
    <name type="scientific">[Clostridium] ultunense Esp</name>
    <dbReference type="NCBI Taxonomy" id="1288971"/>
    <lineage>
        <taxon>Bacteria</taxon>
        <taxon>Bacillati</taxon>
        <taxon>Bacillota</taxon>
        <taxon>Tissierellia</taxon>
        <taxon>Tissierellales</taxon>
        <taxon>Tepidimicrobiaceae</taxon>
        <taxon>Schnuerera</taxon>
    </lineage>
</organism>
<evidence type="ECO:0000256" key="2">
    <source>
        <dbReference type="ARBA" id="ARBA00007342"/>
    </source>
</evidence>
<keyword evidence="8" id="KW-0012">Acyltransferase</keyword>
<name>A0A1M4PPF1_9FIRM</name>
<dbReference type="Pfam" id="PF06130">
    <property type="entry name" value="PTAC"/>
    <property type="match status" value="1"/>
</dbReference>
<evidence type="ECO:0000313" key="14">
    <source>
        <dbReference type="Proteomes" id="UP000245423"/>
    </source>
</evidence>
<evidence type="ECO:0000256" key="1">
    <source>
        <dbReference type="ARBA" id="ARBA00001947"/>
    </source>
</evidence>
<protein>
    <recommendedName>
        <fullName evidence="4">Phosphate propanoyltransferase</fullName>
        <ecNumber evidence="3">2.3.1.222</ecNumber>
    </recommendedName>
    <alternativeName>
        <fullName evidence="10">Phosphate acyltransferase PduL</fullName>
    </alternativeName>
    <alternativeName>
        <fullName evidence="9">Phosphotransacylase PduL</fullName>
    </alternativeName>
    <alternativeName>
        <fullName evidence="11">Propanediol utilization protein PduL</fullName>
    </alternativeName>
</protein>
<evidence type="ECO:0000256" key="6">
    <source>
        <dbReference type="ARBA" id="ARBA00022723"/>
    </source>
</evidence>
<dbReference type="GO" id="GO:0046872">
    <property type="term" value="F:metal ion binding"/>
    <property type="evidence" value="ECO:0007669"/>
    <property type="project" value="UniProtKB-KW"/>
</dbReference>
<dbReference type="PANTHER" id="PTHR39453:SF1">
    <property type="entry name" value="PHOSPHATE PROPANOYLTRANSFERASE"/>
    <property type="match status" value="1"/>
</dbReference>
<reference evidence="13 14" key="1">
    <citation type="submission" date="2016-11" db="EMBL/GenBank/DDBJ databases">
        <authorList>
            <person name="Manzoor S."/>
        </authorList>
    </citation>
    <scope>NUCLEOTIDE SEQUENCE [LARGE SCALE GENOMIC DNA]</scope>
    <source>
        <strain evidence="13">Clostridium ultunense strain Esp</strain>
    </source>
</reference>
<accession>A0A1M4PPF1</accession>
<evidence type="ECO:0000256" key="7">
    <source>
        <dbReference type="ARBA" id="ARBA00022833"/>
    </source>
</evidence>
<evidence type="ECO:0000256" key="8">
    <source>
        <dbReference type="ARBA" id="ARBA00023315"/>
    </source>
</evidence>
<evidence type="ECO:0000313" key="13">
    <source>
        <dbReference type="EMBL" id="SHD77348.1"/>
    </source>
</evidence>
<comment type="catalytic activity">
    <reaction evidence="12">
        <text>propanoyl-CoA + phosphate = propanoyl phosphate + CoA</text>
        <dbReference type="Rhea" id="RHEA:28046"/>
        <dbReference type="ChEBI" id="CHEBI:43474"/>
        <dbReference type="ChEBI" id="CHEBI:57287"/>
        <dbReference type="ChEBI" id="CHEBI:57392"/>
        <dbReference type="ChEBI" id="CHEBI:58933"/>
        <dbReference type="EC" id="2.3.1.222"/>
    </reaction>
</comment>
<evidence type="ECO:0000256" key="3">
    <source>
        <dbReference type="ARBA" id="ARBA00012206"/>
    </source>
</evidence>
<dbReference type="AlphaFoldDB" id="A0A1M4PPF1"/>
<comment type="cofactor">
    <cofactor evidence="1">
        <name>Zn(2+)</name>
        <dbReference type="ChEBI" id="CHEBI:29105"/>
    </cofactor>
</comment>
<gene>
    <name evidence="13" type="ORF">CUESP1_1991</name>
</gene>
<sequence>MEISKTDAINLGINPTIRESGNLNGGASIFIASEKAVVKRTKSVIIAKPHIRMTPDGAIRLNVKDKDKVCVIVKSNRPVIFEDVIVRVNENYKLSMHIDYDEANAVGFEKGMVIESILKGKRIICIEEGLLPNLILKNYG</sequence>
<dbReference type="Proteomes" id="UP000245423">
    <property type="component" value="Chromosome 1"/>
</dbReference>
<keyword evidence="5" id="KW-0808">Transferase</keyword>
<evidence type="ECO:0000256" key="9">
    <source>
        <dbReference type="ARBA" id="ARBA00030044"/>
    </source>
</evidence>
<keyword evidence="7" id="KW-0862">Zinc</keyword>
<dbReference type="EC" id="2.3.1.222" evidence="3"/>
<keyword evidence="6" id="KW-0479">Metal-binding</keyword>
<evidence type="ECO:0000256" key="10">
    <source>
        <dbReference type="ARBA" id="ARBA00030939"/>
    </source>
</evidence>
<keyword evidence="14" id="KW-1185">Reference proteome</keyword>
<evidence type="ECO:0000256" key="4">
    <source>
        <dbReference type="ARBA" id="ARBA00020837"/>
    </source>
</evidence>
<dbReference type="EMBL" id="LT669839">
    <property type="protein sequence ID" value="SHD77348.1"/>
    <property type="molecule type" value="Genomic_DNA"/>
</dbReference>
<dbReference type="InterPro" id="IPR008300">
    <property type="entry name" value="PTAC"/>
</dbReference>
<comment type="similarity">
    <text evidence="2">Belongs to the PduL family.</text>
</comment>
<proteinExistence type="inferred from homology"/>
<evidence type="ECO:0000256" key="11">
    <source>
        <dbReference type="ARBA" id="ARBA00033077"/>
    </source>
</evidence>
<evidence type="ECO:0000256" key="5">
    <source>
        <dbReference type="ARBA" id="ARBA00022679"/>
    </source>
</evidence>
<dbReference type="RefSeq" id="WP_051403532.1">
    <property type="nucleotide sequence ID" value="NZ_LT669839.1"/>
</dbReference>
<dbReference type="PANTHER" id="PTHR39453">
    <property type="entry name" value="PHOSPHATE PROPANOYLTRANSFERASE"/>
    <property type="match status" value="1"/>
</dbReference>
<evidence type="ECO:0000256" key="12">
    <source>
        <dbReference type="ARBA" id="ARBA00047589"/>
    </source>
</evidence>
<dbReference type="GO" id="GO:0016747">
    <property type="term" value="F:acyltransferase activity, transferring groups other than amino-acyl groups"/>
    <property type="evidence" value="ECO:0007669"/>
    <property type="project" value="InterPro"/>
</dbReference>